<feature type="transmembrane region" description="Helical" evidence="6">
    <location>
        <begin position="12"/>
        <end position="32"/>
    </location>
</feature>
<evidence type="ECO:0000256" key="1">
    <source>
        <dbReference type="ARBA" id="ARBA00004141"/>
    </source>
</evidence>
<proteinExistence type="inferred from homology"/>
<keyword evidence="4 6" id="KW-0472">Membrane</keyword>
<comment type="caution">
    <text evidence="8">The sequence shown here is derived from an EMBL/GenBank/DDBJ whole genome shotgun (WGS) entry which is preliminary data.</text>
</comment>
<keyword evidence="2 6" id="KW-0812">Transmembrane</keyword>
<evidence type="ECO:0000313" key="9">
    <source>
        <dbReference type="Proteomes" id="UP001174691"/>
    </source>
</evidence>
<feature type="transmembrane region" description="Helical" evidence="6">
    <location>
        <begin position="168"/>
        <end position="190"/>
    </location>
</feature>
<dbReference type="Pfam" id="PF20684">
    <property type="entry name" value="Fung_rhodopsin"/>
    <property type="match status" value="1"/>
</dbReference>
<organism evidence="8 9">
    <name type="scientific">Coniochaeta hoffmannii</name>
    <dbReference type="NCBI Taxonomy" id="91930"/>
    <lineage>
        <taxon>Eukaryota</taxon>
        <taxon>Fungi</taxon>
        <taxon>Dikarya</taxon>
        <taxon>Ascomycota</taxon>
        <taxon>Pezizomycotina</taxon>
        <taxon>Sordariomycetes</taxon>
        <taxon>Sordariomycetidae</taxon>
        <taxon>Coniochaetales</taxon>
        <taxon>Coniochaetaceae</taxon>
        <taxon>Coniochaeta</taxon>
    </lineage>
</organism>
<evidence type="ECO:0000256" key="3">
    <source>
        <dbReference type="ARBA" id="ARBA00022989"/>
    </source>
</evidence>
<dbReference type="AlphaFoldDB" id="A0AA38SB89"/>
<feature type="transmembrane region" description="Helical" evidence="6">
    <location>
        <begin position="202"/>
        <end position="220"/>
    </location>
</feature>
<keyword evidence="9" id="KW-1185">Reference proteome</keyword>
<evidence type="ECO:0000256" key="2">
    <source>
        <dbReference type="ARBA" id="ARBA00022692"/>
    </source>
</evidence>
<dbReference type="PANTHER" id="PTHR33048">
    <property type="entry name" value="PTH11-LIKE INTEGRAL MEMBRANE PROTEIN (AFU_ORTHOLOGUE AFUA_5G11245)"/>
    <property type="match status" value="1"/>
</dbReference>
<dbReference type="PANTHER" id="PTHR33048:SF42">
    <property type="entry name" value="INTEGRAL MEMBRANE PROTEIN"/>
    <property type="match status" value="1"/>
</dbReference>
<dbReference type="InterPro" id="IPR052337">
    <property type="entry name" value="SAT4-like"/>
</dbReference>
<keyword evidence="3 6" id="KW-1133">Transmembrane helix</keyword>
<name>A0AA38SB89_9PEZI</name>
<feature type="transmembrane region" description="Helical" evidence="6">
    <location>
        <begin position="83"/>
        <end position="101"/>
    </location>
</feature>
<evidence type="ECO:0000256" key="4">
    <source>
        <dbReference type="ARBA" id="ARBA00023136"/>
    </source>
</evidence>
<comment type="similarity">
    <text evidence="5">Belongs to the SAT4 family.</text>
</comment>
<feature type="domain" description="Rhodopsin" evidence="7">
    <location>
        <begin position="28"/>
        <end position="265"/>
    </location>
</feature>
<sequence>MDFDANQGPKVLISTWILVGLSFAFLVARIYCKARTKRGLWWDDHVLILSWMCLLASIITVTWSVPRGLGKHVYAAPAGNLSTLALIGNVTGTLSILAAVWSKTSFALTLLRLLQGRLNALVWFIIISSNVAMGLNALFVWIRCAPVSKTWDVFDEGSCWEAHVYPNFGMFAAGYSAATDFALALLPWKIIWNLQMEGREKFGVAVAMSMGVFAGVTAVVKTTEIPSLASGDFTYSVSGLIIWGTAESAVTIMAASIPVLRTLFHEHIRTRSRRYYSSHITDDSSGSPPHGQIGKVDMLVAVPMGEVPGPRPVYLKTPSYLSDGASSGEPKSVRFLVREPDAVYGGKYVS</sequence>
<evidence type="ECO:0000256" key="6">
    <source>
        <dbReference type="SAM" id="Phobius"/>
    </source>
</evidence>
<dbReference type="Proteomes" id="UP001174691">
    <property type="component" value="Unassembled WGS sequence"/>
</dbReference>
<dbReference type="InterPro" id="IPR049326">
    <property type="entry name" value="Rhodopsin_dom_fungi"/>
</dbReference>
<evidence type="ECO:0000259" key="7">
    <source>
        <dbReference type="Pfam" id="PF20684"/>
    </source>
</evidence>
<protein>
    <submittedName>
        <fullName evidence="8">Integral membrane protein</fullName>
    </submittedName>
</protein>
<feature type="transmembrane region" description="Helical" evidence="6">
    <location>
        <begin position="44"/>
        <end position="63"/>
    </location>
</feature>
<comment type="subcellular location">
    <subcellularLocation>
        <location evidence="1">Membrane</location>
        <topology evidence="1">Multi-pass membrane protein</topology>
    </subcellularLocation>
</comment>
<gene>
    <name evidence="8" type="ORF">NKR19_g2128</name>
</gene>
<evidence type="ECO:0000313" key="8">
    <source>
        <dbReference type="EMBL" id="KAJ9161551.1"/>
    </source>
</evidence>
<accession>A0AA38SB89</accession>
<feature type="transmembrane region" description="Helical" evidence="6">
    <location>
        <begin position="240"/>
        <end position="264"/>
    </location>
</feature>
<feature type="transmembrane region" description="Helical" evidence="6">
    <location>
        <begin position="121"/>
        <end position="142"/>
    </location>
</feature>
<evidence type="ECO:0000256" key="5">
    <source>
        <dbReference type="ARBA" id="ARBA00038359"/>
    </source>
</evidence>
<dbReference type="GO" id="GO:0016020">
    <property type="term" value="C:membrane"/>
    <property type="evidence" value="ECO:0007669"/>
    <property type="project" value="UniProtKB-SubCell"/>
</dbReference>
<reference evidence="8" key="1">
    <citation type="submission" date="2022-07" db="EMBL/GenBank/DDBJ databases">
        <title>Fungi with potential for degradation of polypropylene.</title>
        <authorList>
            <person name="Gostincar C."/>
        </authorList>
    </citation>
    <scope>NUCLEOTIDE SEQUENCE</scope>
    <source>
        <strain evidence="8">EXF-13287</strain>
    </source>
</reference>
<dbReference type="EMBL" id="JANBVN010000021">
    <property type="protein sequence ID" value="KAJ9161551.1"/>
    <property type="molecule type" value="Genomic_DNA"/>
</dbReference>